<evidence type="ECO:0000256" key="2">
    <source>
        <dbReference type="ARBA" id="ARBA00023125"/>
    </source>
</evidence>
<sequence>MIADTPARRTGRPTLDEAAALQQKILDETLSMVASSGSEGFSVDQLADKIAVTKRTVYRHHKNKNGLILAAVKCEIDRLLERSDPVSIEASQNPIVQLRAWIKALFDYLCTPRASIFINFMVFESSSNEDINQQFLKWHDHVLERACELIRQAQDLGLARPGNPRRFSLLLFDLITSIQGRTRIGTDMKAIFGDDDPEQYFEFRWMAFLSLVSDHPWARFVSLA</sequence>
<accession>A0A7Y6B5L9</accession>
<evidence type="ECO:0000259" key="5">
    <source>
        <dbReference type="PROSITE" id="PS50977"/>
    </source>
</evidence>
<dbReference type="Pfam" id="PF00440">
    <property type="entry name" value="TetR_N"/>
    <property type="match status" value="1"/>
</dbReference>
<dbReference type="Gene3D" id="1.10.357.10">
    <property type="entry name" value="Tetracycline Repressor, domain 2"/>
    <property type="match status" value="1"/>
</dbReference>
<evidence type="ECO:0000256" key="1">
    <source>
        <dbReference type="ARBA" id="ARBA00023015"/>
    </source>
</evidence>
<keyword evidence="1" id="KW-0805">Transcription regulation</keyword>
<keyword evidence="2 4" id="KW-0238">DNA-binding</keyword>
<evidence type="ECO:0000313" key="7">
    <source>
        <dbReference type="Proteomes" id="UP000536441"/>
    </source>
</evidence>
<evidence type="ECO:0000313" key="6">
    <source>
        <dbReference type="EMBL" id="NUU47846.1"/>
    </source>
</evidence>
<proteinExistence type="predicted"/>
<protein>
    <submittedName>
        <fullName evidence="6">TetR/AcrR family transcriptional regulator</fullName>
    </submittedName>
</protein>
<dbReference type="InterPro" id="IPR001647">
    <property type="entry name" value="HTH_TetR"/>
</dbReference>
<dbReference type="GO" id="GO:0000976">
    <property type="term" value="F:transcription cis-regulatory region binding"/>
    <property type="evidence" value="ECO:0007669"/>
    <property type="project" value="TreeGrafter"/>
</dbReference>
<dbReference type="InterPro" id="IPR050109">
    <property type="entry name" value="HTH-type_TetR-like_transc_reg"/>
</dbReference>
<dbReference type="PROSITE" id="PS50977">
    <property type="entry name" value="HTH_TETR_2"/>
    <property type="match status" value="1"/>
</dbReference>
<dbReference type="InterPro" id="IPR009057">
    <property type="entry name" value="Homeodomain-like_sf"/>
</dbReference>
<comment type="caution">
    <text evidence="6">The sequence shown here is derived from an EMBL/GenBank/DDBJ whole genome shotgun (WGS) entry which is preliminary data.</text>
</comment>
<dbReference type="GO" id="GO:0003700">
    <property type="term" value="F:DNA-binding transcription factor activity"/>
    <property type="evidence" value="ECO:0007669"/>
    <property type="project" value="TreeGrafter"/>
</dbReference>
<evidence type="ECO:0000256" key="3">
    <source>
        <dbReference type="ARBA" id="ARBA00023163"/>
    </source>
</evidence>
<evidence type="ECO:0000256" key="4">
    <source>
        <dbReference type="PROSITE-ProRule" id="PRU00335"/>
    </source>
</evidence>
<dbReference type="InterPro" id="IPR036271">
    <property type="entry name" value="Tet_transcr_reg_TetR-rel_C_sf"/>
</dbReference>
<dbReference type="EMBL" id="JABMCH010000066">
    <property type="protein sequence ID" value="NUU47846.1"/>
    <property type="molecule type" value="Genomic_DNA"/>
</dbReference>
<dbReference type="PANTHER" id="PTHR30055:SF234">
    <property type="entry name" value="HTH-TYPE TRANSCRIPTIONAL REGULATOR BETI"/>
    <property type="match status" value="1"/>
</dbReference>
<organism evidence="6 7">
    <name type="scientific">Sphingomonas zeae</name>
    <dbReference type="NCBI Taxonomy" id="1646122"/>
    <lineage>
        <taxon>Bacteria</taxon>
        <taxon>Pseudomonadati</taxon>
        <taxon>Pseudomonadota</taxon>
        <taxon>Alphaproteobacteria</taxon>
        <taxon>Sphingomonadales</taxon>
        <taxon>Sphingomonadaceae</taxon>
        <taxon>Sphingomonas</taxon>
    </lineage>
</organism>
<dbReference type="Proteomes" id="UP000536441">
    <property type="component" value="Unassembled WGS sequence"/>
</dbReference>
<dbReference type="SUPFAM" id="SSF48498">
    <property type="entry name" value="Tetracyclin repressor-like, C-terminal domain"/>
    <property type="match status" value="1"/>
</dbReference>
<dbReference type="SUPFAM" id="SSF46689">
    <property type="entry name" value="Homeodomain-like"/>
    <property type="match status" value="1"/>
</dbReference>
<keyword evidence="3" id="KW-0804">Transcription</keyword>
<name>A0A7Y6B5L9_9SPHN</name>
<dbReference type="PANTHER" id="PTHR30055">
    <property type="entry name" value="HTH-TYPE TRANSCRIPTIONAL REGULATOR RUTR"/>
    <property type="match status" value="1"/>
</dbReference>
<feature type="domain" description="HTH tetR-type" evidence="5">
    <location>
        <begin position="19"/>
        <end position="79"/>
    </location>
</feature>
<dbReference type="RefSeq" id="WP_175312446.1">
    <property type="nucleotide sequence ID" value="NZ_CBCRYR010000002.1"/>
</dbReference>
<dbReference type="AlphaFoldDB" id="A0A7Y6B5L9"/>
<reference evidence="6 7" key="1">
    <citation type="submission" date="2020-05" db="EMBL/GenBank/DDBJ databases">
        <title>Genome Sequencing of Type Strains.</title>
        <authorList>
            <person name="Lemaire J.F."/>
            <person name="Inderbitzin P."/>
            <person name="Gregorio O.A."/>
            <person name="Collins S.B."/>
            <person name="Wespe N."/>
            <person name="Knight-Connoni V."/>
        </authorList>
    </citation>
    <scope>NUCLEOTIDE SEQUENCE [LARGE SCALE GENOMIC DNA]</scope>
    <source>
        <strain evidence="6 7">DSM 100049</strain>
    </source>
</reference>
<feature type="DNA-binding region" description="H-T-H motif" evidence="4">
    <location>
        <begin position="42"/>
        <end position="61"/>
    </location>
</feature>
<keyword evidence="7" id="KW-1185">Reference proteome</keyword>
<dbReference type="Gene3D" id="1.10.10.60">
    <property type="entry name" value="Homeodomain-like"/>
    <property type="match status" value="1"/>
</dbReference>
<gene>
    <name evidence="6" type="ORF">HP438_12790</name>
</gene>